<dbReference type="AlphaFoldDB" id="A0A915K8Z3"/>
<organism evidence="1 2">
    <name type="scientific">Romanomermis culicivorax</name>
    <name type="common">Nematode worm</name>
    <dbReference type="NCBI Taxonomy" id="13658"/>
    <lineage>
        <taxon>Eukaryota</taxon>
        <taxon>Metazoa</taxon>
        <taxon>Ecdysozoa</taxon>
        <taxon>Nematoda</taxon>
        <taxon>Enoplea</taxon>
        <taxon>Dorylaimia</taxon>
        <taxon>Mermithida</taxon>
        <taxon>Mermithoidea</taxon>
        <taxon>Mermithidae</taxon>
        <taxon>Romanomermis</taxon>
    </lineage>
</organism>
<proteinExistence type="predicted"/>
<evidence type="ECO:0000313" key="2">
    <source>
        <dbReference type="WBParaSite" id="nRc.2.0.1.t34645-RA"/>
    </source>
</evidence>
<evidence type="ECO:0000313" key="1">
    <source>
        <dbReference type="Proteomes" id="UP000887565"/>
    </source>
</evidence>
<dbReference type="Proteomes" id="UP000887565">
    <property type="component" value="Unplaced"/>
</dbReference>
<dbReference type="WBParaSite" id="nRc.2.0.1.t34645-RA">
    <property type="protein sequence ID" value="nRc.2.0.1.t34645-RA"/>
    <property type="gene ID" value="nRc.2.0.1.g34645"/>
</dbReference>
<accession>A0A915K8Z3</accession>
<keyword evidence="1" id="KW-1185">Reference proteome</keyword>
<name>A0A915K8Z3_ROMCU</name>
<reference evidence="2" key="1">
    <citation type="submission" date="2022-11" db="UniProtKB">
        <authorList>
            <consortium name="WormBaseParasite"/>
        </authorList>
    </citation>
    <scope>IDENTIFICATION</scope>
</reference>
<sequence>MALPLNLAAPPVLGQISHTAATTSASPWAVSQVPPPVNAAQTDIDPNINRTNSMESFVNLNPALAPAATVGPASNHHSSLAIANTKSTIFG</sequence>
<protein>
    <submittedName>
        <fullName evidence="2">Uncharacterized protein</fullName>
    </submittedName>
</protein>